<dbReference type="GO" id="GO:0033693">
    <property type="term" value="P:neurofilament bundle assembly"/>
    <property type="evidence" value="ECO:0007669"/>
    <property type="project" value="TreeGrafter"/>
</dbReference>
<accession>A0A8T2P0R8</accession>
<feature type="compositionally biased region" description="Basic and acidic residues" evidence="4">
    <location>
        <begin position="474"/>
        <end position="510"/>
    </location>
</feature>
<comment type="caution">
    <text evidence="6">The sequence shown here is derived from an EMBL/GenBank/DDBJ whole genome shotgun (WGS) entry which is preliminary data.</text>
</comment>
<feature type="compositionally biased region" description="Basic and acidic residues" evidence="4">
    <location>
        <begin position="569"/>
        <end position="579"/>
    </location>
</feature>
<dbReference type="InterPro" id="IPR050405">
    <property type="entry name" value="Intermediate_filament"/>
</dbReference>
<dbReference type="GO" id="GO:0005737">
    <property type="term" value="C:cytoplasm"/>
    <property type="evidence" value="ECO:0007669"/>
    <property type="project" value="TreeGrafter"/>
</dbReference>
<keyword evidence="1" id="KW-0403">Intermediate filament</keyword>
<feature type="domain" description="IF rod" evidence="5">
    <location>
        <begin position="73"/>
        <end position="383"/>
    </location>
</feature>
<dbReference type="AlphaFoldDB" id="A0A8T2P0R8"/>
<protein>
    <recommendedName>
        <fullName evidence="5">IF rod domain-containing protein</fullName>
    </recommendedName>
</protein>
<gene>
    <name evidence="6" type="ORF">JZ751_007743</name>
</gene>
<feature type="compositionally biased region" description="Basic and acidic residues" evidence="4">
    <location>
        <begin position="553"/>
        <end position="562"/>
    </location>
</feature>
<sequence>MKTEYHLFQPKSIEFSSSSPCLLTPRSSKGTESSLRSKRSIVMHDFGSAFKTTDGLDFVYQVSGGLQVTNINEKELLHDLNYRFAAFTEKVRVLENQNITLEQEIEELRTKKSYSLTQLYDPEIKDLRKLVHEITLQKRAIEVEHRHLEQDVGILKEKCEVEARQRLDAEDSIMTLKMDINDAYLSKQELDQKVQSLVEEIIFLKKNHQEEVSEMMAQLQEAQVATVRMKDFAKADITAALRDIRKQLEGHASCDIQQTEECFRAKLEKLTETVEINKEALQVTKEEIQENRRQLQHKTIELEIVKGTKEGLENQLNNLEERHDAEIHQYQRTIRQLEYDLKQTKCEMSGHLREYQDLLNVKMALDVEIASYRKLLEGEETRLSSVSDAHISAPYVYRQSPIYTLPCLSKHSGTCTKAEPQFKFVEEIITETTREVEMTEIEGTESEQTNMEEPIGMEEESIEEDIVAQMVGEEHAQTAEKVEKTPDMSDMEKMSAPKKEEESQEVKGQDTEDVFPEETKDEPGDKSLGEMDKVECAEAKKVKEIPDAVETVEPLKKGSAEKEQDDYPDTGKADDKEIKQVLTRSPSSKIIDGESPSERHEKEDDTEVSVSKSPQQEQSKSPSEKPEKEESKPEAPPETKAQEKETQELERHPEETPVRTGEDKVPKVESITAQGQMLEGAQSPEKITKDLSEVKVRLRTKRSNLNQ</sequence>
<feature type="region of interest" description="Disordered" evidence="4">
    <location>
        <begin position="474"/>
        <end position="670"/>
    </location>
</feature>
<evidence type="ECO:0000256" key="2">
    <source>
        <dbReference type="ARBA" id="ARBA00023054"/>
    </source>
</evidence>
<reference evidence="6" key="1">
    <citation type="thesis" date="2021" institute="BYU ScholarsArchive" country="Provo, UT, USA">
        <title>Applications of and Algorithms for Genome Assembly and Genomic Analyses with an Emphasis on Marine Teleosts.</title>
        <authorList>
            <person name="Pickett B.D."/>
        </authorList>
    </citation>
    <scope>NUCLEOTIDE SEQUENCE</scope>
    <source>
        <strain evidence="6">HI-2016</strain>
    </source>
</reference>
<name>A0A8T2P0R8_9TELE</name>
<evidence type="ECO:0000256" key="4">
    <source>
        <dbReference type="SAM" id="MobiDB-lite"/>
    </source>
</evidence>
<dbReference type="SMART" id="SM01391">
    <property type="entry name" value="Filament"/>
    <property type="match status" value="1"/>
</dbReference>
<dbReference type="FunFam" id="1.20.5.1160:FF:000001">
    <property type="entry name" value="Keratin type II"/>
    <property type="match status" value="1"/>
</dbReference>
<dbReference type="OrthoDB" id="2441647at2759"/>
<feature type="coiled-coil region" evidence="3">
    <location>
        <begin position="84"/>
        <end position="111"/>
    </location>
</feature>
<dbReference type="Pfam" id="PF00038">
    <property type="entry name" value="Filament"/>
    <property type="match status" value="1"/>
</dbReference>
<dbReference type="Gene3D" id="1.20.5.170">
    <property type="match status" value="1"/>
</dbReference>
<feature type="coiled-coil region" evidence="3">
    <location>
        <begin position="180"/>
        <end position="225"/>
    </location>
</feature>
<dbReference type="GO" id="GO:0099160">
    <property type="term" value="C:postsynaptic intermediate filament cytoskeleton"/>
    <property type="evidence" value="ECO:0007669"/>
    <property type="project" value="TreeGrafter"/>
</dbReference>
<feature type="compositionally biased region" description="Low complexity" evidence="4">
    <location>
        <begin position="611"/>
        <end position="621"/>
    </location>
</feature>
<proteinExistence type="predicted"/>
<keyword evidence="2 3" id="KW-0175">Coiled coil</keyword>
<evidence type="ECO:0000256" key="1">
    <source>
        <dbReference type="ARBA" id="ARBA00022754"/>
    </source>
</evidence>
<evidence type="ECO:0000256" key="3">
    <source>
        <dbReference type="SAM" id="Coils"/>
    </source>
</evidence>
<evidence type="ECO:0000313" key="6">
    <source>
        <dbReference type="EMBL" id="KAG9345929.1"/>
    </source>
</evidence>
<keyword evidence="7" id="KW-1185">Reference proteome</keyword>
<dbReference type="FunFam" id="1.20.5.170:FF:000002">
    <property type="entry name" value="Type I keratin KA11"/>
    <property type="match status" value="1"/>
</dbReference>
<dbReference type="PANTHER" id="PTHR45652:SF10">
    <property type="entry name" value="NEUROFILAMENT MEDIUM POLYPEPTIDE ISOFORM X1"/>
    <property type="match status" value="1"/>
</dbReference>
<feature type="compositionally biased region" description="Basic and acidic residues" evidence="4">
    <location>
        <begin position="517"/>
        <end position="546"/>
    </location>
</feature>
<dbReference type="PANTHER" id="PTHR45652">
    <property type="entry name" value="GLIAL FIBRILLARY ACIDIC PROTEIN"/>
    <property type="match status" value="1"/>
</dbReference>
<feature type="coiled-coil region" evidence="3">
    <location>
        <begin position="267"/>
        <end position="347"/>
    </location>
</feature>
<dbReference type="GO" id="GO:0005200">
    <property type="term" value="F:structural constituent of cytoskeleton"/>
    <property type="evidence" value="ECO:0007669"/>
    <property type="project" value="TreeGrafter"/>
</dbReference>
<evidence type="ECO:0000259" key="5">
    <source>
        <dbReference type="PROSITE" id="PS51842"/>
    </source>
</evidence>
<dbReference type="GO" id="GO:0030424">
    <property type="term" value="C:axon"/>
    <property type="evidence" value="ECO:0007669"/>
    <property type="project" value="TreeGrafter"/>
</dbReference>
<dbReference type="Gene3D" id="1.20.5.1160">
    <property type="entry name" value="Vasodilator-stimulated phosphoprotein"/>
    <property type="match status" value="1"/>
</dbReference>
<dbReference type="EMBL" id="JAFBMS010000016">
    <property type="protein sequence ID" value="KAG9345929.1"/>
    <property type="molecule type" value="Genomic_DNA"/>
</dbReference>
<organism evidence="6 7">
    <name type="scientific">Albula glossodonta</name>
    <name type="common">roundjaw bonefish</name>
    <dbReference type="NCBI Taxonomy" id="121402"/>
    <lineage>
        <taxon>Eukaryota</taxon>
        <taxon>Metazoa</taxon>
        <taxon>Chordata</taxon>
        <taxon>Craniata</taxon>
        <taxon>Vertebrata</taxon>
        <taxon>Euteleostomi</taxon>
        <taxon>Actinopterygii</taxon>
        <taxon>Neopterygii</taxon>
        <taxon>Teleostei</taxon>
        <taxon>Albuliformes</taxon>
        <taxon>Albulidae</taxon>
        <taxon>Albula</taxon>
    </lineage>
</organism>
<dbReference type="PROSITE" id="PS51842">
    <property type="entry name" value="IF_ROD_2"/>
    <property type="match status" value="1"/>
</dbReference>
<dbReference type="Proteomes" id="UP000824540">
    <property type="component" value="Unassembled WGS sequence"/>
</dbReference>
<dbReference type="GO" id="GO:0005882">
    <property type="term" value="C:intermediate filament"/>
    <property type="evidence" value="ECO:0007669"/>
    <property type="project" value="UniProtKB-KW"/>
</dbReference>
<dbReference type="Gene3D" id="1.20.5.500">
    <property type="entry name" value="Single helix bin"/>
    <property type="match status" value="1"/>
</dbReference>
<dbReference type="SUPFAM" id="SSF64593">
    <property type="entry name" value="Intermediate filament protein, coiled coil region"/>
    <property type="match status" value="2"/>
</dbReference>
<feature type="compositionally biased region" description="Basic and acidic residues" evidence="4">
    <location>
        <begin position="622"/>
        <end position="667"/>
    </location>
</feature>
<evidence type="ECO:0000313" key="7">
    <source>
        <dbReference type="Proteomes" id="UP000824540"/>
    </source>
</evidence>
<dbReference type="InterPro" id="IPR039008">
    <property type="entry name" value="IF_rod_dom"/>
</dbReference>